<dbReference type="Pfam" id="PF16654">
    <property type="entry name" value="DAPDH_C"/>
    <property type="match status" value="1"/>
</dbReference>
<dbReference type="GO" id="GO:0009089">
    <property type="term" value="P:lysine biosynthetic process via diaminopimelate"/>
    <property type="evidence" value="ECO:0007669"/>
    <property type="project" value="UniProtKB-UniRule"/>
</dbReference>
<dbReference type="Gene3D" id="3.40.50.720">
    <property type="entry name" value="NAD(P)-binding Rossmann-like Domain"/>
    <property type="match status" value="1"/>
</dbReference>
<evidence type="ECO:0000256" key="9">
    <source>
        <dbReference type="ARBA" id="ARBA00023002"/>
    </source>
</evidence>
<comment type="function">
    <text evidence="12">Catalyzes the reversible NADPH-dependent reductive amination of L-2-amino-6-oxopimelate, the acyclic form of L-tetrahydrodipicolinate, to generate the meso compound, D,L-2,6-diaminopimelate.</text>
</comment>
<dbReference type="GO" id="GO:0047850">
    <property type="term" value="F:diaminopimelate dehydrogenase activity"/>
    <property type="evidence" value="ECO:0007669"/>
    <property type="project" value="UniProtKB-UniRule"/>
</dbReference>
<feature type="domain" description="Gfo/Idh/MocA-like oxidoreductase N-terminal" evidence="14">
    <location>
        <begin position="3"/>
        <end position="109"/>
    </location>
</feature>
<dbReference type="Pfam" id="PF01408">
    <property type="entry name" value="GFO_IDH_MocA"/>
    <property type="match status" value="1"/>
</dbReference>
<dbReference type="EMBL" id="FQZP01000021">
    <property type="protein sequence ID" value="SHJ05146.1"/>
    <property type="molecule type" value="Genomic_DNA"/>
</dbReference>
<evidence type="ECO:0000256" key="3">
    <source>
        <dbReference type="ARBA" id="ARBA00011738"/>
    </source>
</evidence>
<protein>
    <recommendedName>
        <fullName evidence="5 12">Meso-diaminopimelate D-dehydrogenase</fullName>
        <shortName evidence="12">DAPDH</shortName>
        <shortName evidence="12">Meso-DAP dehydrogenase</shortName>
        <ecNumber evidence="4 12">1.4.1.16</ecNumber>
    </recommendedName>
</protein>
<dbReference type="PIRSF" id="PIRSF025648">
    <property type="entry name" value="DDH"/>
    <property type="match status" value="1"/>
</dbReference>
<evidence type="ECO:0000256" key="1">
    <source>
        <dbReference type="ARBA" id="ARBA00004896"/>
    </source>
</evidence>
<keyword evidence="17" id="KW-1185">Reference proteome</keyword>
<evidence type="ECO:0000256" key="6">
    <source>
        <dbReference type="ARBA" id="ARBA00022605"/>
    </source>
</evidence>
<dbReference type="EC" id="1.4.1.16" evidence="4 12"/>
<feature type="domain" description="Meso-diaminopimelate D-dehydrogenase C-terminal" evidence="15">
    <location>
        <begin position="115"/>
        <end position="247"/>
    </location>
</feature>
<feature type="binding site" evidence="13">
    <location>
        <begin position="62"/>
        <end position="65"/>
    </location>
    <ligand>
        <name>NADP(+)</name>
        <dbReference type="ChEBI" id="CHEBI:58349"/>
    </ligand>
</feature>
<feature type="binding site" evidence="13">
    <location>
        <begin position="9"/>
        <end position="12"/>
    </location>
    <ligand>
        <name>NADP(+)</name>
        <dbReference type="ChEBI" id="CHEBI:58349"/>
    </ligand>
</feature>
<evidence type="ECO:0000313" key="17">
    <source>
        <dbReference type="Proteomes" id="UP000324781"/>
    </source>
</evidence>
<dbReference type="InterPro" id="IPR010190">
    <property type="entry name" value="Diaminopimelate_DH_Ddh"/>
</dbReference>
<dbReference type="InterPro" id="IPR032094">
    <property type="entry name" value="Meso-DAP_DH_C"/>
</dbReference>
<keyword evidence="10 12" id="KW-0457">Lysine biosynthesis</keyword>
<dbReference type="RefSeq" id="WP_149678666.1">
    <property type="nucleotide sequence ID" value="NZ_DAONMB010000005.1"/>
</dbReference>
<evidence type="ECO:0000313" key="16">
    <source>
        <dbReference type="EMBL" id="SHJ05146.1"/>
    </source>
</evidence>
<dbReference type="UniPathway" id="UPA00034">
    <property type="reaction ID" value="UER00026"/>
</dbReference>
<keyword evidence="13" id="KW-0547">Nucleotide-binding</keyword>
<dbReference type="InterPro" id="IPR036291">
    <property type="entry name" value="NAD(P)-bd_dom_sf"/>
</dbReference>
<feature type="binding site" evidence="13">
    <location>
        <begin position="114"/>
        <end position="118"/>
    </location>
    <ligand>
        <name>NADP(+)</name>
        <dbReference type="ChEBI" id="CHEBI:58349"/>
    </ligand>
</feature>
<evidence type="ECO:0000256" key="8">
    <source>
        <dbReference type="ARBA" id="ARBA00022915"/>
    </source>
</evidence>
<dbReference type="AlphaFoldDB" id="A0A1M6G556"/>
<dbReference type="GO" id="GO:0019877">
    <property type="term" value="P:diaminopimelate biosynthetic process"/>
    <property type="evidence" value="ECO:0007669"/>
    <property type="project" value="UniProtKB-UniRule"/>
</dbReference>
<dbReference type="Gene3D" id="3.30.360.10">
    <property type="entry name" value="Dihydrodipicolinate Reductase, domain 2"/>
    <property type="match status" value="1"/>
</dbReference>
<dbReference type="PANTHER" id="PTHR31873">
    <property type="entry name" value="L-ASPARTATE DEHYDROGENASE-RELATED"/>
    <property type="match status" value="1"/>
</dbReference>
<evidence type="ECO:0000256" key="4">
    <source>
        <dbReference type="ARBA" id="ARBA00012080"/>
    </source>
</evidence>
<comment type="subunit">
    <text evidence="3 12">Homodimer.</text>
</comment>
<feature type="binding site" evidence="13">
    <location>
        <position position="248"/>
    </location>
    <ligand>
        <name>substrate</name>
    </ligand>
</feature>
<dbReference type="OrthoDB" id="9779394at2"/>
<reference evidence="16 17" key="1">
    <citation type="submission" date="2016-11" db="EMBL/GenBank/DDBJ databases">
        <authorList>
            <person name="Varghese N."/>
            <person name="Submissions S."/>
        </authorList>
    </citation>
    <scope>NUCLEOTIDE SEQUENCE [LARGE SCALE GENOMIC DNA]</scope>
    <source>
        <strain evidence="16 17">DSM 19027</strain>
    </source>
</reference>
<evidence type="ECO:0000256" key="11">
    <source>
        <dbReference type="ARBA" id="ARBA00052023"/>
    </source>
</evidence>
<gene>
    <name evidence="16" type="ORF">SAMN05444373_102129</name>
</gene>
<evidence type="ECO:0000256" key="12">
    <source>
        <dbReference type="PIRNR" id="PIRNR025648"/>
    </source>
</evidence>
<evidence type="ECO:0000259" key="15">
    <source>
        <dbReference type="Pfam" id="PF16654"/>
    </source>
</evidence>
<dbReference type="NCBIfam" id="TIGR01921">
    <property type="entry name" value="DAP-DH"/>
    <property type="match status" value="1"/>
</dbReference>
<keyword evidence="7 12" id="KW-0521">NADP</keyword>
<dbReference type="CDD" id="cd02270">
    <property type="entry name" value="meso-DAPDH_N"/>
    <property type="match status" value="1"/>
</dbReference>
<proteinExistence type="inferred from homology"/>
<evidence type="ECO:0000259" key="14">
    <source>
        <dbReference type="Pfam" id="PF01408"/>
    </source>
</evidence>
<dbReference type="SUPFAM" id="SSF55347">
    <property type="entry name" value="Glyceraldehyde-3-phosphate dehydrogenase-like, C-terminal domain"/>
    <property type="match status" value="1"/>
</dbReference>
<name>A0A1M6G556_9FIRM</name>
<organism evidence="16 17">
    <name type="scientific">Thermoclostridium caenicola</name>
    <dbReference type="NCBI Taxonomy" id="659425"/>
    <lineage>
        <taxon>Bacteria</taxon>
        <taxon>Bacillati</taxon>
        <taxon>Bacillota</taxon>
        <taxon>Clostridia</taxon>
        <taxon>Eubacteriales</taxon>
        <taxon>Oscillospiraceae</taxon>
        <taxon>Thermoclostridium</taxon>
    </lineage>
</organism>
<sequence>MVKIAVYGYGNVGKAAIEAINAAPDLELAGVVSRSLEKGALGEIPIVRNIDELKGVQVAVLCIPSRQVPDVAEELLLKGISTVDCYDIHSQVYDLFTRLDAAAKKGGSVAVTSVGFDPGIDSAIRGLFEAAAPKGLTYTDFGPGLSMGHSVAVRAIPGVKDARSITIPVGSGLHRRMVYVELEEGADFNTVATQIKADPYFVHDETHVIQVDDVESITDVGHGVTITRKGASGSAHNQRFRFEMSIDNPAMTAQMMVSVARAAVKQAPGAYTMLHLPIIDLLYGSQEELIRRLV</sequence>
<comment type="catalytic activity">
    <reaction evidence="11 12">
        <text>meso-2,6-diaminopimelate + NADP(+) + H2O = (S)-2-amino-6-oxoheptanedioate + NH4(+) + NADPH + H(+)</text>
        <dbReference type="Rhea" id="RHEA:13561"/>
        <dbReference type="ChEBI" id="CHEBI:15377"/>
        <dbReference type="ChEBI" id="CHEBI:15378"/>
        <dbReference type="ChEBI" id="CHEBI:28938"/>
        <dbReference type="ChEBI" id="CHEBI:57783"/>
        <dbReference type="ChEBI" id="CHEBI:57791"/>
        <dbReference type="ChEBI" id="CHEBI:58349"/>
        <dbReference type="ChEBI" id="CHEBI:58556"/>
        <dbReference type="EC" id="1.4.1.16"/>
    </reaction>
</comment>
<dbReference type="PANTHER" id="PTHR31873:SF6">
    <property type="entry name" value="ASPARTATE DEHYDROGENASE DOMAIN-CONTAINING PROTEIN"/>
    <property type="match status" value="1"/>
</dbReference>
<accession>A0A1M6G556</accession>
<feature type="binding site" evidence="13">
    <location>
        <position position="176"/>
    </location>
    <ligand>
        <name>substrate</name>
    </ligand>
</feature>
<comment type="pathway">
    <text evidence="1 12">Amino-acid biosynthesis; L-lysine biosynthesis via DAP pathway; DL-2,6-diaminopimelate from (S)-tetrahydrodipicolinate: step 1/1.</text>
</comment>
<dbReference type="Proteomes" id="UP000324781">
    <property type="component" value="Unassembled WGS sequence"/>
</dbReference>
<evidence type="ECO:0000256" key="10">
    <source>
        <dbReference type="ARBA" id="ARBA00023154"/>
    </source>
</evidence>
<keyword evidence="8 12" id="KW-0220">Diaminopimelate biosynthesis</keyword>
<keyword evidence="6 12" id="KW-0028">Amino-acid biosynthesis</keyword>
<dbReference type="GO" id="GO:0000166">
    <property type="term" value="F:nucleotide binding"/>
    <property type="evidence" value="ECO:0007669"/>
    <property type="project" value="UniProtKB-KW"/>
</dbReference>
<evidence type="ECO:0000256" key="5">
    <source>
        <dbReference type="ARBA" id="ARBA00021654"/>
    </source>
</evidence>
<dbReference type="InterPro" id="IPR000683">
    <property type="entry name" value="Gfo/Idh/MocA-like_OxRdtase_N"/>
</dbReference>
<feature type="binding site" evidence="13">
    <location>
        <position position="222"/>
    </location>
    <ligand>
        <name>substrate</name>
    </ligand>
</feature>
<dbReference type="SUPFAM" id="SSF51735">
    <property type="entry name" value="NAD(P)-binding Rossmann-fold domains"/>
    <property type="match status" value="1"/>
</dbReference>
<evidence type="ECO:0000256" key="13">
    <source>
        <dbReference type="PIRSR" id="PIRSR025648-1"/>
    </source>
</evidence>
<keyword evidence="9 12" id="KW-0560">Oxidoreductase</keyword>
<evidence type="ECO:0000256" key="7">
    <source>
        <dbReference type="ARBA" id="ARBA00022857"/>
    </source>
</evidence>
<comment type="similarity">
    <text evidence="2 12">Belongs to the diaminopimelate dehydrogenase family.</text>
</comment>
<evidence type="ECO:0000256" key="2">
    <source>
        <dbReference type="ARBA" id="ARBA00007442"/>
    </source>
</evidence>
<feature type="binding site" evidence="13">
    <location>
        <position position="166"/>
    </location>
    <ligand>
        <name>substrate</name>
    </ligand>
</feature>